<dbReference type="InterPro" id="IPR006564">
    <property type="entry name" value="Znf_PMZ"/>
</dbReference>
<evidence type="ECO:0000256" key="1">
    <source>
        <dbReference type="ARBA" id="ARBA00022723"/>
    </source>
</evidence>
<keyword evidence="3" id="KW-0862">Zinc</keyword>
<dbReference type="AlphaFoldDB" id="A0A8S9NJ30"/>
<dbReference type="PROSITE" id="PS50966">
    <property type="entry name" value="ZF_SWIM"/>
    <property type="match status" value="1"/>
</dbReference>
<keyword evidence="1" id="KW-0479">Metal-binding</keyword>
<dbReference type="InterPro" id="IPR007527">
    <property type="entry name" value="Znf_SWIM"/>
</dbReference>
<evidence type="ECO:0000313" key="7">
    <source>
        <dbReference type="EMBL" id="KAF3505184.1"/>
    </source>
</evidence>
<name>A0A8S9NJ30_BRACR</name>
<protein>
    <recommendedName>
        <fullName evidence="6">SWIM-type domain-containing protein</fullName>
    </recommendedName>
</protein>
<dbReference type="EMBL" id="QGKX02001621">
    <property type="protein sequence ID" value="KAF3505184.1"/>
    <property type="molecule type" value="Genomic_DNA"/>
</dbReference>
<evidence type="ECO:0000256" key="4">
    <source>
        <dbReference type="PROSITE-ProRule" id="PRU00325"/>
    </source>
</evidence>
<comment type="caution">
    <text evidence="7">The sequence shown here is derived from an EMBL/GenBank/DDBJ whole genome shotgun (WGS) entry which is preliminary data.</text>
</comment>
<sequence>MFQVHVIATDQYEVKDKLGCIFHLNLASQTCTCNEFKALKIPCTHAVAAATRHKVRVDTLVSDCYTLTTYRAAYAAIIAPVVEHESVKILSSDDSGSQVSVNPPASRRPTGRLRKTRFLSRGEFQEADMNATAFGEFLAIATKTI</sequence>
<feature type="region of interest" description="Disordered" evidence="5">
    <location>
        <begin position="93"/>
        <end position="112"/>
    </location>
</feature>
<evidence type="ECO:0000256" key="2">
    <source>
        <dbReference type="ARBA" id="ARBA00022771"/>
    </source>
</evidence>
<keyword evidence="2 4" id="KW-0863">Zinc-finger</keyword>
<accession>A0A8S9NJ30</accession>
<proteinExistence type="predicted"/>
<dbReference type="Proteomes" id="UP000712600">
    <property type="component" value="Unassembled WGS sequence"/>
</dbReference>
<dbReference type="Pfam" id="PF04434">
    <property type="entry name" value="SWIM"/>
    <property type="match status" value="1"/>
</dbReference>
<gene>
    <name evidence="7" type="ORF">F2Q69_00042675</name>
</gene>
<evidence type="ECO:0000259" key="6">
    <source>
        <dbReference type="PROSITE" id="PS50966"/>
    </source>
</evidence>
<evidence type="ECO:0000256" key="3">
    <source>
        <dbReference type="ARBA" id="ARBA00022833"/>
    </source>
</evidence>
<feature type="compositionally biased region" description="Polar residues" evidence="5">
    <location>
        <begin position="93"/>
        <end position="103"/>
    </location>
</feature>
<organism evidence="7 8">
    <name type="scientific">Brassica cretica</name>
    <name type="common">Mustard</name>
    <dbReference type="NCBI Taxonomy" id="69181"/>
    <lineage>
        <taxon>Eukaryota</taxon>
        <taxon>Viridiplantae</taxon>
        <taxon>Streptophyta</taxon>
        <taxon>Embryophyta</taxon>
        <taxon>Tracheophyta</taxon>
        <taxon>Spermatophyta</taxon>
        <taxon>Magnoliopsida</taxon>
        <taxon>eudicotyledons</taxon>
        <taxon>Gunneridae</taxon>
        <taxon>Pentapetalae</taxon>
        <taxon>rosids</taxon>
        <taxon>malvids</taxon>
        <taxon>Brassicales</taxon>
        <taxon>Brassicaceae</taxon>
        <taxon>Brassiceae</taxon>
        <taxon>Brassica</taxon>
    </lineage>
</organism>
<evidence type="ECO:0000256" key="5">
    <source>
        <dbReference type="SAM" id="MobiDB-lite"/>
    </source>
</evidence>
<feature type="domain" description="SWIM-type" evidence="6">
    <location>
        <begin position="22"/>
        <end position="54"/>
    </location>
</feature>
<reference evidence="7" key="1">
    <citation type="submission" date="2019-12" db="EMBL/GenBank/DDBJ databases">
        <title>Genome sequencing and annotation of Brassica cretica.</title>
        <authorList>
            <person name="Studholme D.J."/>
            <person name="Sarris P."/>
        </authorList>
    </citation>
    <scope>NUCLEOTIDE SEQUENCE</scope>
    <source>
        <strain evidence="7">PFS-109/04</strain>
        <tissue evidence="7">Leaf</tissue>
    </source>
</reference>
<evidence type="ECO:0000313" key="8">
    <source>
        <dbReference type="Proteomes" id="UP000712600"/>
    </source>
</evidence>
<dbReference type="SMART" id="SM00575">
    <property type="entry name" value="ZnF_PMZ"/>
    <property type="match status" value="1"/>
</dbReference>
<dbReference type="GO" id="GO:0008270">
    <property type="term" value="F:zinc ion binding"/>
    <property type="evidence" value="ECO:0007669"/>
    <property type="project" value="UniProtKB-KW"/>
</dbReference>